<organism evidence="2 3">
    <name type="scientific">Pleuronectes platessa</name>
    <name type="common">European plaice</name>
    <dbReference type="NCBI Taxonomy" id="8262"/>
    <lineage>
        <taxon>Eukaryota</taxon>
        <taxon>Metazoa</taxon>
        <taxon>Chordata</taxon>
        <taxon>Craniata</taxon>
        <taxon>Vertebrata</taxon>
        <taxon>Euteleostomi</taxon>
        <taxon>Actinopterygii</taxon>
        <taxon>Neopterygii</taxon>
        <taxon>Teleostei</taxon>
        <taxon>Neoteleostei</taxon>
        <taxon>Acanthomorphata</taxon>
        <taxon>Carangaria</taxon>
        <taxon>Pleuronectiformes</taxon>
        <taxon>Pleuronectoidei</taxon>
        <taxon>Pleuronectidae</taxon>
        <taxon>Pleuronectes</taxon>
    </lineage>
</organism>
<evidence type="ECO:0000313" key="2">
    <source>
        <dbReference type="EMBL" id="CAB1415985.1"/>
    </source>
</evidence>
<feature type="compositionally biased region" description="Basic residues" evidence="1">
    <location>
        <begin position="37"/>
        <end position="46"/>
    </location>
</feature>
<name>A0A9N7TMX2_PLEPL</name>
<keyword evidence="3" id="KW-1185">Reference proteome</keyword>
<feature type="region of interest" description="Disordered" evidence="1">
    <location>
        <begin position="93"/>
        <end position="133"/>
    </location>
</feature>
<feature type="compositionally biased region" description="Basic and acidic residues" evidence="1">
    <location>
        <begin position="1"/>
        <end position="18"/>
    </location>
</feature>
<sequence length="133" mass="14953">MEDITGDGRRTSQETDGGHHRRQTEDIIMLVDGVRSTRTHNVRTRRHSPEDVRGPSSVSAAGPRPAVARDEASEIHYRTRCCFSVGAERFSVKSPTDWSTDGRLHRNHPRVHSRGQAAQHRPEPRPTDALCAR</sequence>
<feature type="region of interest" description="Disordered" evidence="1">
    <location>
        <begin position="1"/>
        <end position="73"/>
    </location>
</feature>
<dbReference type="AlphaFoldDB" id="A0A9N7TMX2"/>
<gene>
    <name evidence="2" type="ORF">PLEPLA_LOCUS3704</name>
</gene>
<evidence type="ECO:0000313" key="3">
    <source>
        <dbReference type="Proteomes" id="UP001153269"/>
    </source>
</evidence>
<dbReference type="EMBL" id="CADEAL010000182">
    <property type="protein sequence ID" value="CAB1415985.1"/>
    <property type="molecule type" value="Genomic_DNA"/>
</dbReference>
<comment type="caution">
    <text evidence="2">The sequence shown here is derived from an EMBL/GenBank/DDBJ whole genome shotgun (WGS) entry which is preliminary data.</text>
</comment>
<protein>
    <submittedName>
        <fullName evidence="2">Uncharacterized protein</fullName>
    </submittedName>
</protein>
<dbReference type="Proteomes" id="UP001153269">
    <property type="component" value="Unassembled WGS sequence"/>
</dbReference>
<proteinExistence type="predicted"/>
<reference evidence="2" key="1">
    <citation type="submission" date="2020-03" db="EMBL/GenBank/DDBJ databases">
        <authorList>
            <person name="Weist P."/>
        </authorList>
    </citation>
    <scope>NUCLEOTIDE SEQUENCE</scope>
</reference>
<accession>A0A9N7TMX2</accession>
<evidence type="ECO:0000256" key="1">
    <source>
        <dbReference type="SAM" id="MobiDB-lite"/>
    </source>
</evidence>